<dbReference type="Proteomes" id="UP001211065">
    <property type="component" value="Unassembled WGS sequence"/>
</dbReference>
<accession>A0AAD5XYG7</accession>
<dbReference type="InterPro" id="IPR036961">
    <property type="entry name" value="Kinesin_motor_dom_sf"/>
</dbReference>
<evidence type="ECO:0000256" key="6">
    <source>
        <dbReference type="SAM" id="Coils"/>
    </source>
</evidence>
<dbReference type="GO" id="GO:0008017">
    <property type="term" value="F:microtubule binding"/>
    <property type="evidence" value="ECO:0007669"/>
    <property type="project" value="InterPro"/>
</dbReference>
<dbReference type="SUPFAM" id="SSF52540">
    <property type="entry name" value="P-loop containing nucleoside triphosphate hydrolases"/>
    <property type="match status" value="1"/>
</dbReference>
<dbReference type="PANTHER" id="PTHR47117">
    <property type="entry name" value="STAR-RELATED LIPID TRANSFER PROTEIN 9"/>
    <property type="match status" value="1"/>
</dbReference>
<dbReference type="Gene3D" id="2.60.200.20">
    <property type="match status" value="1"/>
</dbReference>
<organism evidence="8 9">
    <name type="scientific">Clydaea vesicula</name>
    <dbReference type="NCBI Taxonomy" id="447962"/>
    <lineage>
        <taxon>Eukaryota</taxon>
        <taxon>Fungi</taxon>
        <taxon>Fungi incertae sedis</taxon>
        <taxon>Chytridiomycota</taxon>
        <taxon>Chytridiomycota incertae sedis</taxon>
        <taxon>Chytridiomycetes</taxon>
        <taxon>Lobulomycetales</taxon>
        <taxon>Lobulomycetaceae</taxon>
        <taxon>Clydaea</taxon>
    </lineage>
</organism>
<keyword evidence="4 5" id="KW-0505">Motor protein</keyword>
<evidence type="ECO:0000259" key="7">
    <source>
        <dbReference type="PROSITE" id="PS50067"/>
    </source>
</evidence>
<dbReference type="PRINTS" id="PR00380">
    <property type="entry name" value="KINESINHEAVY"/>
</dbReference>
<evidence type="ECO:0000256" key="3">
    <source>
        <dbReference type="ARBA" id="ARBA00023054"/>
    </source>
</evidence>
<dbReference type="Gene3D" id="3.40.850.10">
    <property type="entry name" value="Kinesin motor domain"/>
    <property type="match status" value="2"/>
</dbReference>
<comment type="caution">
    <text evidence="8">The sequence shown here is derived from an EMBL/GenBank/DDBJ whole genome shotgun (WGS) entry which is preliminary data.</text>
</comment>
<feature type="coiled-coil region" evidence="6">
    <location>
        <begin position="945"/>
        <end position="981"/>
    </location>
</feature>
<dbReference type="Pfam" id="PF00225">
    <property type="entry name" value="Kinesin"/>
    <property type="match status" value="1"/>
</dbReference>
<feature type="domain" description="Kinesin motor" evidence="7">
    <location>
        <begin position="5"/>
        <end position="292"/>
    </location>
</feature>
<name>A0AAD5XYG7_9FUNG</name>
<dbReference type="InterPro" id="IPR027417">
    <property type="entry name" value="P-loop_NTPase"/>
</dbReference>
<feature type="coiled-coil region" evidence="6">
    <location>
        <begin position="1262"/>
        <end position="1329"/>
    </location>
</feature>
<dbReference type="GO" id="GO:0007018">
    <property type="term" value="P:microtubule-based movement"/>
    <property type="evidence" value="ECO:0007669"/>
    <property type="project" value="InterPro"/>
</dbReference>
<dbReference type="GO" id="GO:0003777">
    <property type="term" value="F:microtubule motor activity"/>
    <property type="evidence" value="ECO:0007669"/>
    <property type="project" value="InterPro"/>
</dbReference>
<comment type="similarity">
    <text evidence="5">Belongs to the TRAFAC class myosin-kinesin ATPase superfamily. Kinesin family.</text>
</comment>
<dbReference type="SUPFAM" id="SSF49879">
    <property type="entry name" value="SMAD/FHA domain"/>
    <property type="match status" value="1"/>
</dbReference>
<evidence type="ECO:0000313" key="9">
    <source>
        <dbReference type="Proteomes" id="UP001211065"/>
    </source>
</evidence>
<dbReference type="InterPro" id="IPR008984">
    <property type="entry name" value="SMAD_FHA_dom_sf"/>
</dbReference>
<dbReference type="InterPro" id="IPR001752">
    <property type="entry name" value="Kinesin_motor_dom"/>
</dbReference>
<evidence type="ECO:0000256" key="4">
    <source>
        <dbReference type="ARBA" id="ARBA00023175"/>
    </source>
</evidence>
<proteinExistence type="inferred from homology"/>
<keyword evidence="9" id="KW-1185">Reference proteome</keyword>
<dbReference type="EMBL" id="JADGJW010000037">
    <property type="protein sequence ID" value="KAJ3226400.1"/>
    <property type="molecule type" value="Genomic_DNA"/>
</dbReference>
<evidence type="ECO:0000256" key="1">
    <source>
        <dbReference type="ARBA" id="ARBA00022741"/>
    </source>
</evidence>
<gene>
    <name evidence="8" type="ORF">HK099_004978</name>
</gene>
<evidence type="ECO:0000313" key="8">
    <source>
        <dbReference type="EMBL" id="KAJ3226400.1"/>
    </source>
</evidence>
<keyword evidence="2 5" id="KW-0067">ATP-binding</keyword>
<protein>
    <recommendedName>
        <fullName evidence="7">Kinesin motor domain-containing protein</fullName>
    </recommendedName>
</protein>
<feature type="coiled-coil region" evidence="6">
    <location>
        <begin position="375"/>
        <end position="425"/>
    </location>
</feature>
<dbReference type="SMART" id="SM00129">
    <property type="entry name" value="KISc"/>
    <property type="match status" value="1"/>
</dbReference>
<evidence type="ECO:0000256" key="5">
    <source>
        <dbReference type="PROSITE-ProRule" id="PRU00283"/>
    </source>
</evidence>
<keyword evidence="3 6" id="KW-0175">Coiled coil</keyword>
<sequence>MADCSIKIAVRVRPFNPREIEGNAQLVVKMNGAMTTLLPPPQEGKTDRKYENKNFTFDYSYWTHDDFYTDPDGKTHPNPGSNFADQAKVMNDLGGTIMANAWEGFNTTLLAYGQTGSGKSYSMFGYGANKGIVPMFCEDLFKLIEEKKANPKNGTVIEYAVTFSMLEIYQEKVNDLLGDATSGENMKVRNHPKLGFYVEGLKAVPVTKYPEIERLCERGTKNRTVASTRMNATSSRSHTIIVISFAQINKADNTEKRSIINLVDLAGSERQGDTQAEGQRLKEGANINSSLTIGAISPAHDAYEDSLSTLRFLDRAKGIKNVAAINENPIDKCKELKEENETLKQKLLAGGGGTIDGSEVLAEGKILTPEQIAENAEIRRQIIEQEKAMNEMNKSWALKLEEAMLQKSLQDKESAEEKVTAEKKKTNPYLVNVNEDPFLSGLMLHFIEEGEHLIGRKADSSKAEIQLSGLSILSSHGLVSYNKLTKQVTIRPIGNANIRVNGQIVILRPEAETDPTVTNGTILNHNDRIMFGLQHLFVIKMPGEVDPPDFTPISWRRAQREVAAAEGYGTGDSGLSNTLINDITELLPAVQEANAIAEELFFPKRYVLIINKQDDADSDIRGLVSVKVKDFEKHRKWIQSKKRFLESRLLMNDMYAAYISGGGMRAINDWPKEKNPFEVSSEDWLIGSSKVTFKNILSVMGVRESVFVQNFKGANEGILNVTVEIIANGIDDLLAASVSGSIGDLLAGKSKGAVYCKYELSGISRDGFQGEFVHKTKSFTGSNPKFNDVNVLENGSVASAFVRTLSEMELLIDLYGEYDEKSIKNIYGRPKTSATIDEHTMSPETALERRASYSGHSGLHSPQSLERLEKKKQEKVEEIKAFLEILDSDKNADPLLIKAKIAELIAKFRHQLLITPGLMSTENIPEQINESSQSNEADESALQFLQKVEEKLINVTTNKEVAKLKEDIQQELEKSEETETAPEIEQRVRNRRLWEGFIINFRDLKEDEDLYKKTILDIVDKCSDAKELQNLKLGIDATNSIKIKKFDDSKSSDKMAMDLIDSLEERLTAAKRVTSDFKHWIDPTLKLTYLPFAKLQPEQQSLKKDCALLVLKNYASVVDILKKSENILMGEISQCVQRGNHHFDENDKELVRNREQLRLMQLNGKAVNLTIDAIGLAEGKMKEQSERMDKLKTIVSQQAARGAYLENYSKIQMRDLQYLKTEIARLNTMLESREKDHQEENKSLGDQLISKSNQLGQEFTKNATLRTEVKSLKDDLAKCQEKLAECERLKKILMTQNQDEKVKALMELHRDQTTEMEALKSKIKNLKEGSINSEPKESNIPVDKKNEMQTKKVYPDHVTVSKKKGKKCIIM</sequence>
<keyword evidence="1 5" id="KW-0547">Nucleotide-binding</keyword>
<dbReference type="PROSITE" id="PS50067">
    <property type="entry name" value="KINESIN_MOTOR_2"/>
    <property type="match status" value="1"/>
</dbReference>
<dbReference type="GO" id="GO:0005524">
    <property type="term" value="F:ATP binding"/>
    <property type="evidence" value="ECO:0007669"/>
    <property type="project" value="UniProtKB-UniRule"/>
</dbReference>
<feature type="binding site" evidence="5">
    <location>
        <begin position="113"/>
        <end position="120"/>
    </location>
    <ligand>
        <name>ATP</name>
        <dbReference type="ChEBI" id="CHEBI:30616"/>
    </ligand>
</feature>
<reference evidence="8" key="1">
    <citation type="submission" date="2020-05" db="EMBL/GenBank/DDBJ databases">
        <title>Phylogenomic resolution of chytrid fungi.</title>
        <authorList>
            <person name="Stajich J.E."/>
            <person name="Amses K."/>
            <person name="Simmons R."/>
            <person name="Seto K."/>
            <person name="Myers J."/>
            <person name="Bonds A."/>
            <person name="Quandt C.A."/>
            <person name="Barry K."/>
            <person name="Liu P."/>
            <person name="Grigoriev I."/>
            <person name="Longcore J.E."/>
            <person name="James T.Y."/>
        </authorList>
    </citation>
    <scope>NUCLEOTIDE SEQUENCE</scope>
    <source>
        <strain evidence="8">JEL0476</strain>
    </source>
</reference>
<evidence type="ECO:0000256" key="2">
    <source>
        <dbReference type="ARBA" id="ARBA00022840"/>
    </source>
</evidence>